<dbReference type="AlphaFoldDB" id="A0AAN8SDH1"/>
<evidence type="ECO:0000256" key="5">
    <source>
        <dbReference type="ARBA" id="ARBA00023242"/>
    </source>
</evidence>
<comment type="function">
    <text evidence="6">May play a role in regulating cellular proliferation.</text>
</comment>
<keyword evidence="4" id="KW-0342">GTP-binding</keyword>
<dbReference type="GO" id="GO:0005730">
    <property type="term" value="C:nucleolus"/>
    <property type="evidence" value="ECO:0007669"/>
    <property type="project" value="UniProtKB-SubCell"/>
</dbReference>
<dbReference type="InterPro" id="IPR027417">
    <property type="entry name" value="P-loop_NTPase"/>
</dbReference>
<dbReference type="GO" id="GO:0051239">
    <property type="term" value="P:regulation of multicellular organismal process"/>
    <property type="evidence" value="ECO:0007669"/>
    <property type="project" value="UniProtKB-ARBA"/>
</dbReference>
<dbReference type="Proteomes" id="UP001372834">
    <property type="component" value="Unassembled WGS sequence"/>
</dbReference>
<reference evidence="10 11" key="1">
    <citation type="submission" date="2023-10" db="EMBL/GenBank/DDBJ databases">
        <title>Genomes of two closely related lineages of the louse Polyplax serrata with different host specificities.</title>
        <authorList>
            <person name="Martinu J."/>
            <person name="Tarabai H."/>
            <person name="Stefka J."/>
            <person name="Hypsa V."/>
        </authorList>
    </citation>
    <scope>NUCLEOTIDE SEQUENCE [LARGE SCALE GENOMIC DNA]</scope>
    <source>
        <strain evidence="10">HR10_N</strain>
    </source>
</reference>
<dbReference type="FunFam" id="3.40.50.300:FF:000571">
    <property type="entry name" value="Guanine nucleotide-binding protein-like NSN1"/>
    <property type="match status" value="1"/>
</dbReference>
<dbReference type="InterPro" id="IPR014813">
    <property type="entry name" value="Gnl3_N_dom"/>
</dbReference>
<feature type="region of interest" description="Disordered" evidence="8">
    <location>
        <begin position="1"/>
        <end position="45"/>
    </location>
</feature>
<dbReference type="EMBL" id="JAWJWE010000001">
    <property type="protein sequence ID" value="KAK6644943.1"/>
    <property type="molecule type" value="Genomic_DNA"/>
</dbReference>
<dbReference type="Gene3D" id="1.10.1580.10">
    <property type="match status" value="1"/>
</dbReference>
<evidence type="ECO:0000256" key="2">
    <source>
        <dbReference type="ARBA" id="ARBA00022741"/>
    </source>
</evidence>
<dbReference type="InterPro" id="IPR023179">
    <property type="entry name" value="GTP-bd_ortho_bundle_sf"/>
</dbReference>
<feature type="compositionally biased region" description="Basic and acidic residues" evidence="8">
    <location>
        <begin position="478"/>
        <end position="490"/>
    </location>
</feature>
<dbReference type="PANTHER" id="PTHR11089:SF30">
    <property type="entry name" value="GUANINE NUCLEOTIDE-BINDING PROTEIN-LIKE 3 HOMOLOG"/>
    <property type="match status" value="1"/>
</dbReference>
<evidence type="ECO:0000256" key="4">
    <source>
        <dbReference type="ARBA" id="ARBA00023134"/>
    </source>
</evidence>
<dbReference type="Pfam" id="PF01926">
    <property type="entry name" value="MMR_HSR1"/>
    <property type="match status" value="1"/>
</dbReference>
<comment type="caution">
    <text evidence="10">The sequence shown here is derived from an EMBL/GenBank/DDBJ whole genome shotgun (WGS) entry which is preliminary data.</text>
</comment>
<evidence type="ECO:0000256" key="1">
    <source>
        <dbReference type="ARBA" id="ARBA00004604"/>
    </source>
</evidence>
<evidence type="ECO:0000313" key="11">
    <source>
        <dbReference type="Proteomes" id="UP001372834"/>
    </source>
</evidence>
<dbReference type="PROSITE" id="PS51721">
    <property type="entry name" value="G_CP"/>
    <property type="match status" value="1"/>
</dbReference>
<keyword evidence="2" id="KW-0547">Nucleotide-binding</keyword>
<dbReference type="InterPro" id="IPR030378">
    <property type="entry name" value="G_CP_dom"/>
</dbReference>
<keyword evidence="3" id="KW-0175">Coiled coil</keyword>
<protein>
    <recommendedName>
        <fullName evidence="7">Guanine nucleotide-binding protein-like 3 homolog</fullName>
    </recommendedName>
</protein>
<dbReference type="GO" id="GO:0050793">
    <property type="term" value="P:regulation of developmental process"/>
    <property type="evidence" value="ECO:0007669"/>
    <property type="project" value="UniProtKB-ARBA"/>
</dbReference>
<dbReference type="Pfam" id="PF08701">
    <property type="entry name" value="GN3L_Grn1"/>
    <property type="match status" value="1"/>
</dbReference>
<gene>
    <name evidence="10" type="ORF">RUM43_001219</name>
</gene>
<evidence type="ECO:0000256" key="3">
    <source>
        <dbReference type="ARBA" id="ARBA00023054"/>
    </source>
</evidence>
<evidence type="ECO:0000313" key="10">
    <source>
        <dbReference type="EMBL" id="KAK6644943.1"/>
    </source>
</evidence>
<evidence type="ECO:0000256" key="7">
    <source>
        <dbReference type="ARBA" id="ARBA00069022"/>
    </source>
</evidence>
<comment type="subcellular location">
    <subcellularLocation>
        <location evidence="1">Nucleus</location>
        <location evidence="1">Nucleolus</location>
    </subcellularLocation>
</comment>
<dbReference type="SUPFAM" id="SSF52540">
    <property type="entry name" value="P-loop containing nucleoside triphosphate hydrolases"/>
    <property type="match status" value="1"/>
</dbReference>
<feature type="domain" description="CP-type G" evidence="9">
    <location>
        <begin position="130"/>
        <end position="319"/>
    </location>
</feature>
<evidence type="ECO:0000256" key="6">
    <source>
        <dbReference type="ARBA" id="ARBA00059892"/>
    </source>
</evidence>
<dbReference type="InterPro" id="IPR006073">
    <property type="entry name" value="GTP-bd"/>
</dbReference>
<name>A0AAN8SDH1_POLSC</name>
<dbReference type="InterPro" id="IPR050755">
    <property type="entry name" value="TRAFAC_YlqF/YawG_RiboMat"/>
</dbReference>
<dbReference type="PANTHER" id="PTHR11089">
    <property type="entry name" value="GTP-BINDING PROTEIN-RELATED"/>
    <property type="match status" value="1"/>
</dbReference>
<keyword evidence="5" id="KW-0539">Nucleus</keyword>
<proteinExistence type="predicted"/>
<feature type="region of interest" description="Disordered" evidence="8">
    <location>
        <begin position="506"/>
        <end position="532"/>
    </location>
</feature>
<dbReference type="GO" id="GO:0005525">
    <property type="term" value="F:GTP binding"/>
    <property type="evidence" value="ECO:0007669"/>
    <property type="project" value="UniProtKB-KW"/>
</dbReference>
<sequence length="532" mass="60303">MAKLCLKKPSKRQSCRKRYKIEKKIREHNRKKRREAKKSARKPSKKLIHIPNICPFKESILNDAKEYKDYKEKEKQIIKEQLMEERANQAPKDLQELVGLAQSKHTELGNGGEDNGLNQKECSDKHKSFYREFQKACKFSITVVAAADVILEVVDSRDPLGTRCPTVEKSVKDAGNGKRLVLVLNKADLVPRDVLQQWLKYLRRFVPCIPFKSSTQKQNHKLGRMKMMKKQEIQKGGISIGAEGLTSLLGNYTRNKGIKTSIRVGVVGLPNVGKSSLINTLKRNKSCKVGAVPGVTRTLQEIHLDSKIKLLDCPGLAFAGKSDPHAALKNAVLSSDYMDPAEMVIARAQKAQLMKLYLVPSFNSTTEFLTSLAKRYGRFKKGGVPDLQASAKIIVDDWNSGKIEYHTKPPEDVNNYEISSSIVTEEVAEFNLDDYDKTVFKEEDDKMEIADENEEAVKGDNLVVSVNLKKKNRRGKGKKSEPREKTDSLFKLEGNQRLNKIKKLEMKKLKKQKARNERKVQDLTHKIQTTSL</sequence>
<dbReference type="FunFam" id="1.10.1580.10:FF:000002">
    <property type="entry name" value="Guanine nucleotide-binding protein-like 3 (nucleolar)-like"/>
    <property type="match status" value="1"/>
</dbReference>
<dbReference type="Gene3D" id="3.40.50.300">
    <property type="entry name" value="P-loop containing nucleotide triphosphate hydrolases"/>
    <property type="match status" value="1"/>
</dbReference>
<organism evidence="10 11">
    <name type="scientific">Polyplax serrata</name>
    <name type="common">Common mouse louse</name>
    <dbReference type="NCBI Taxonomy" id="468196"/>
    <lineage>
        <taxon>Eukaryota</taxon>
        <taxon>Metazoa</taxon>
        <taxon>Ecdysozoa</taxon>
        <taxon>Arthropoda</taxon>
        <taxon>Hexapoda</taxon>
        <taxon>Insecta</taxon>
        <taxon>Pterygota</taxon>
        <taxon>Neoptera</taxon>
        <taxon>Paraneoptera</taxon>
        <taxon>Psocodea</taxon>
        <taxon>Troctomorpha</taxon>
        <taxon>Phthiraptera</taxon>
        <taxon>Anoplura</taxon>
        <taxon>Polyplacidae</taxon>
        <taxon>Polyplax</taxon>
    </lineage>
</organism>
<evidence type="ECO:0000259" key="9">
    <source>
        <dbReference type="PROSITE" id="PS51721"/>
    </source>
</evidence>
<dbReference type="CDD" id="cd04178">
    <property type="entry name" value="Nucleostemin_like"/>
    <property type="match status" value="1"/>
</dbReference>
<feature type="region of interest" description="Disordered" evidence="8">
    <location>
        <begin position="469"/>
        <end position="492"/>
    </location>
</feature>
<accession>A0AAN8SDH1</accession>
<evidence type="ECO:0000256" key="8">
    <source>
        <dbReference type="SAM" id="MobiDB-lite"/>
    </source>
</evidence>
<feature type="compositionally biased region" description="Basic and acidic residues" evidence="8">
    <location>
        <begin position="514"/>
        <end position="525"/>
    </location>
</feature>